<dbReference type="RefSeq" id="WP_034655860.1">
    <property type="nucleotide sequence ID" value="NZ_CP009921.1"/>
</dbReference>
<dbReference type="Proteomes" id="UP000031829">
    <property type="component" value="Plasmid pBMV_2"/>
</dbReference>
<dbReference type="EMBL" id="CP009921">
    <property type="protein sequence ID" value="AJI25712.1"/>
    <property type="molecule type" value="Genomic_DNA"/>
</dbReference>
<dbReference type="GeneID" id="93645873"/>
<evidence type="ECO:0008006" key="3">
    <source>
        <dbReference type="Google" id="ProtNLM"/>
    </source>
</evidence>
<sequence>MSKLIVMCIISILLTFNWRVNVMAETERIPQNNPPTVMELAFLRGLGPTILNVMNKHGDLQLFTSGRIEKIARNEQSDFYDITLRVIGYEGAINPPYKLIRMTLRLPGENYTDYSVIQYEHKKISSDEFRKLSKFVDR</sequence>
<name>A0A0B6AX64_PRIM2</name>
<dbReference type="AlphaFoldDB" id="A0A0B6AX64"/>
<dbReference type="KEGG" id="bmeg:BG04_5641"/>
<evidence type="ECO:0000313" key="2">
    <source>
        <dbReference type="Proteomes" id="UP000031829"/>
    </source>
</evidence>
<organism evidence="1 2">
    <name type="scientific">Priestia megaterium (strain ATCC 14581 / DSM 32 / CCUG 1817 / JCM 2506 / NBRC 15308 / NCIMB 9376 / NCTC 10342 / NRRL B-14308 / VKM B-512 / Ford 19)</name>
    <name type="common">Bacillus megaterium</name>
    <dbReference type="NCBI Taxonomy" id="1348623"/>
    <lineage>
        <taxon>Bacteria</taxon>
        <taxon>Bacillati</taxon>
        <taxon>Bacillota</taxon>
        <taxon>Bacilli</taxon>
        <taxon>Bacillales</taxon>
        <taxon>Bacillaceae</taxon>
        <taxon>Priestia</taxon>
    </lineage>
</organism>
<geneLocation type="plasmid" evidence="1 2">
    <name>pBMV_2</name>
</geneLocation>
<protein>
    <recommendedName>
        <fullName evidence="3">DUF3888 domain-containing protein</fullName>
    </recommendedName>
</protein>
<keyword evidence="1" id="KW-0614">Plasmid</keyword>
<reference evidence="1 2" key="1">
    <citation type="journal article" date="2015" name="Genome Announc.">
        <title>Complete genome sequences for 35 biothreat assay-relevant bacillus species.</title>
        <authorList>
            <person name="Johnson S.L."/>
            <person name="Daligault H.E."/>
            <person name="Davenport K.W."/>
            <person name="Jaissle J."/>
            <person name="Frey K.G."/>
            <person name="Ladner J.T."/>
            <person name="Broomall S.M."/>
            <person name="Bishop-Lilly K.A."/>
            <person name="Bruce D.C."/>
            <person name="Gibbons H.S."/>
            <person name="Coyne S.R."/>
            <person name="Lo C.C."/>
            <person name="Meincke L."/>
            <person name="Munk A.C."/>
            <person name="Koroleva G.I."/>
            <person name="Rosenzweig C.N."/>
            <person name="Palacios G.F."/>
            <person name="Redden C.L."/>
            <person name="Minogue T.D."/>
            <person name="Chain P.S."/>
        </authorList>
    </citation>
    <scope>NUCLEOTIDE SEQUENCE [LARGE SCALE GENOMIC DNA]</scope>
    <source>
        <strain evidence="2">ATCC 14581 / DSM 32 / JCM 2506 / NBRC 15308 / NCIMB 9376 / NCTC 10342 / NRRL B-14308 / VKM B-512</strain>
        <plasmid evidence="1 2">pBMV_2</plasmid>
    </source>
</reference>
<accession>A0A0B6AX64</accession>
<dbReference type="HOGENOM" id="CLU_1851149_0_0_9"/>
<proteinExistence type="predicted"/>
<gene>
    <name evidence="1" type="ORF">BG04_5641</name>
</gene>
<evidence type="ECO:0000313" key="1">
    <source>
        <dbReference type="EMBL" id="AJI25712.1"/>
    </source>
</evidence>